<protein>
    <submittedName>
        <fullName evidence="2">Uncharacterized protein</fullName>
    </submittedName>
</protein>
<dbReference type="EMBL" id="JACEFO010001296">
    <property type="protein sequence ID" value="KAF8741093.1"/>
    <property type="molecule type" value="Genomic_DNA"/>
</dbReference>
<name>A0A835FCD0_9POAL</name>
<evidence type="ECO:0000313" key="3">
    <source>
        <dbReference type="Proteomes" id="UP000636709"/>
    </source>
</evidence>
<evidence type="ECO:0000313" key="2">
    <source>
        <dbReference type="EMBL" id="KAF8741093.1"/>
    </source>
</evidence>
<proteinExistence type="predicted"/>
<reference evidence="2" key="1">
    <citation type="submission" date="2020-07" db="EMBL/GenBank/DDBJ databases">
        <title>Genome sequence and genetic diversity analysis of an under-domesticated orphan crop, white fonio (Digitaria exilis).</title>
        <authorList>
            <person name="Bennetzen J.L."/>
            <person name="Chen S."/>
            <person name="Ma X."/>
            <person name="Wang X."/>
            <person name="Yssel A.E.J."/>
            <person name="Chaluvadi S.R."/>
            <person name="Johnson M."/>
            <person name="Gangashetty P."/>
            <person name="Hamidou F."/>
            <person name="Sanogo M.D."/>
            <person name="Zwaenepoel A."/>
            <person name="Wallace J."/>
            <person name="Van De Peer Y."/>
            <person name="Van Deynze A."/>
        </authorList>
    </citation>
    <scope>NUCLEOTIDE SEQUENCE</scope>
    <source>
        <tissue evidence="2">Leaves</tissue>
    </source>
</reference>
<gene>
    <name evidence="2" type="ORF">HU200_013649</name>
    <name evidence="1" type="ORF">HU200_061467</name>
</gene>
<accession>A0A835FCD0</accession>
<comment type="caution">
    <text evidence="2">The sequence shown here is derived from an EMBL/GenBank/DDBJ whole genome shotgun (WGS) entry which is preliminary data.</text>
</comment>
<dbReference type="EMBL" id="JACEFO010002608">
    <property type="protein sequence ID" value="KAF8654725.1"/>
    <property type="molecule type" value="Genomic_DNA"/>
</dbReference>
<evidence type="ECO:0000313" key="1">
    <source>
        <dbReference type="EMBL" id="KAF8654725.1"/>
    </source>
</evidence>
<dbReference type="AlphaFoldDB" id="A0A835FCD0"/>
<keyword evidence="3" id="KW-1185">Reference proteome</keyword>
<organism evidence="2 3">
    <name type="scientific">Digitaria exilis</name>
    <dbReference type="NCBI Taxonomy" id="1010633"/>
    <lineage>
        <taxon>Eukaryota</taxon>
        <taxon>Viridiplantae</taxon>
        <taxon>Streptophyta</taxon>
        <taxon>Embryophyta</taxon>
        <taxon>Tracheophyta</taxon>
        <taxon>Spermatophyta</taxon>
        <taxon>Magnoliopsida</taxon>
        <taxon>Liliopsida</taxon>
        <taxon>Poales</taxon>
        <taxon>Poaceae</taxon>
        <taxon>PACMAD clade</taxon>
        <taxon>Panicoideae</taxon>
        <taxon>Panicodae</taxon>
        <taxon>Paniceae</taxon>
        <taxon>Anthephorinae</taxon>
        <taxon>Digitaria</taxon>
    </lineage>
</organism>
<dbReference type="Proteomes" id="UP000636709">
    <property type="component" value="Unassembled WGS sequence"/>
</dbReference>
<sequence>MMEHALHRDANKRSKLHAPLAAANDGALPTDVLTMSSSASPPTSSAAFDSSAGPVMAVAHLRVSNPTFAKAHSSRHPLVVGLRSVAGQPDHRDNDLEVQFLDPFSGGIVKRIPLGSHRDLIMSAHHCRLFISVRYSPESACVVDPATGSITMLPTTSMVTEHENKTSSIYSVLGQVPSTGEYKALCKCASSVPVNGGQTSYHIATLGGNGSDGSRDDDISIRCFGGHSAAKTSEPMKKTVYGSS</sequence>